<comment type="similarity">
    <text evidence="1">Belongs to the eukaryotic ribosomal protein eS19 family.</text>
</comment>
<dbReference type="Gene3D" id="1.10.10.10">
    <property type="entry name" value="Winged helix-like DNA-binding domain superfamily/Winged helix DNA-binding domain"/>
    <property type="match status" value="1"/>
</dbReference>
<dbReference type="PANTHER" id="PTHR11710:SF0">
    <property type="entry name" value="40S RIBOSOMAL PROTEIN S19"/>
    <property type="match status" value="1"/>
</dbReference>
<sequence>MEKNKTVRSVPAGLFITVYADFLKKSGRIELPSWLNIVKTGVNKSNAPENPNWFFYRLAALSRKFYLNRGKGVGNLRKGYGGKKRRGSKPSKKVPSSGKIIRFALQQLEKLKIIEKNNKGQRKITKKAKQDMDNRAEKIILSIL</sequence>
<dbReference type="InterPro" id="IPR001266">
    <property type="entry name" value="Ribosomal_eS19"/>
</dbReference>
<protein>
    <submittedName>
        <fullName evidence="5">Rps19</fullName>
    </submittedName>
</protein>
<dbReference type="RefSeq" id="XP_001712575.1">
    <property type="nucleotide sequence ID" value="XM_001712523.1"/>
</dbReference>
<dbReference type="GO" id="GO:0006412">
    <property type="term" value="P:translation"/>
    <property type="evidence" value="ECO:0007669"/>
    <property type="project" value="InterPro"/>
</dbReference>
<dbReference type="SMART" id="SM01413">
    <property type="entry name" value="Ribosomal_S19e"/>
    <property type="match status" value="1"/>
</dbReference>
<dbReference type="GO" id="GO:0022627">
    <property type="term" value="C:cytosolic small ribosomal subunit"/>
    <property type="evidence" value="ECO:0007669"/>
    <property type="project" value="TreeGrafter"/>
</dbReference>
<geneLocation type="nucleomorph" evidence="5"/>
<keyword evidence="3" id="KW-0687">Ribonucleoprotein</keyword>
<dbReference type="GO" id="GO:0003723">
    <property type="term" value="F:RNA binding"/>
    <property type="evidence" value="ECO:0007669"/>
    <property type="project" value="TreeGrafter"/>
</dbReference>
<evidence type="ECO:0000313" key="5">
    <source>
        <dbReference type="EMBL" id="ABW98250.1"/>
    </source>
</evidence>
<dbReference type="PROSITE" id="PS00628">
    <property type="entry name" value="RIBOSOMAL_S19E"/>
    <property type="match status" value="1"/>
</dbReference>
<name>A9BL67_HEMAN</name>
<evidence type="ECO:0000256" key="4">
    <source>
        <dbReference type="SAM" id="MobiDB-lite"/>
    </source>
</evidence>
<evidence type="ECO:0000313" key="6">
    <source>
        <dbReference type="Proteomes" id="UP000243127"/>
    </source>
</evidence>
<dbReference type="InterPro" id="IPR018277">
    <property type="entry name" value="Ribosomal_eS19_CS"/>
</dbReference>
<feature type="region of interest" description="Disordered" evidence="4">
    <location>
        <begin position="77"/>
        <end position="97"/>
    </location>
</feature>
<dbReference type="GO" id="GO:0000028">
    <property type="term" value="P:ribosomal small subunit assembly"/>
    <property type="evidence" value="ECO:0007669"/>
    <property type="project" value="TreeGrafter"/>
</dbReference>
<keyword evidence="5" id="KW-0542">Nucleomorph</keyword>
<dbReference type="SUPFAM" id="SSF46785">
    <property type="entry name" value="Winged helix' DNA-binding domain"/>
    <property type="match status" value="1"/>
</dbReference>
<dbReference type="InterPro" id="IPR036388">
    <property type="entry name" value="WH-like_DNA-bd_sf"/>
</dbReference>
<proteinExistence type="inferred from homology"/>
<dbReference type="GeneID" id="5739541"/>
<evidence type="ECO:0000256" key="3">
    <source>
        <dbReference type="ARBA" id="ARBA00023274"/>
    </source>
</evidence>
<dbReference type="FunFam" id="1.10.10.10:FF:000118">
    <property type="entry name" value="40S ribosomal protein S19"/>
    <property type="match status" value="1"/>
</dbReference>
<dbReference type="Proteomes" id="UP000243127">
    <property type="component" value="Nucleomorph 3"/>
</dbReference>
<reference evidence="5 6" key="1">
    <citation type="journal article" date="2007" name="Proc. Natl. Acad. Sci. U.S.A.">
        <title>Nucleomorph genome of Hemiselmis andersenii reveals complete intron loss and compaction as a driver of protein structure and function.</title>
        <authorList>
            <person name="Lane C.E."/>
            <person name="van den Heuvel K."/>
            <person name="Kozera C."/>
            <person name="Curtis B.A."/>
            <person name="Parsons B.J."/>
            <person name="Bowman S."/>
            <person name="Archibald J.M."/>
        </authorList>
    </citation>
    <scope>NUCLEOTIDE SEQUENCE [LARGE SCALE GENOMIC DNA]</scope>
    <source>
        <strain evidence="5 6">CCMP644</strain>
    </source>
</reference>
<feature type="compositionally biased region" description="Basic residues" evidence="4">
    <location>
        <begin position="80"/>
        <end position="92"/>
    </location>
</feature>
<dbReference type="GO" id="GO:0003735">
    <property type="term" value="F:structural constituent of ribosome"/>
    <property type="evidence" value="ECO:0007669"/>
    <property type="project" value="InterPro"/>
</dbReference>
<dbReference type="PANTHER" id="PTHR11710">
    <property type="entry name" value="40S RIBOSOMAL PROTEIN S19"/>
    <property type="match status" value="1"/>
</dbReference>
<accession>A9BL67</accession>
<dbReference type="Pfam" id="PF01090">
    <property type="entry name" value="Ribosomal_S19e"/>
    <property type="match status" value="1"/>
</dbReference>
<dbReference type="AlphaFoldDB" id="A9BL67"/>
<dbReference type="EMBL" id="CP000883">
    <property type="protein sequence ID" value="ABW98250.1"/>
    <property type="molecule type" value="Genomic_DNA"/>
</dbReference>
<organism evidence="5 6">
    <name type="scientific">Hemiselmis andersenii</name>
    <name type="common">Cryptophyte alga</name>
    <dbReference type="NCBI Taxonomy" id="464988"/>
    <lineage>
        <taxon>Eukaryota</taxon>
        <taxon>Cryptophyceae</taxon>
        <taxon>Cryptomonadales</taxon>
        <taxon>Hemiselmidaceae</taxon>
        <taxon>Hemiselmis</taxon>
    </lineage>
</organism>
<evidence type="ECO:0000256" key="1">
    <source>
        <dbReference type="ARBA" id="ARBA00010014"/>
    </source>
</evidence>
<evidence type="ECO:0000256" key="2">
    <source>
        <dbReference type="ARBA" id="ARBA00022980"/>
    </source>
</evidence>
<gene>
    <name evidence="5" type="ORF">HAN_3g448</name>
</gene>
<dbReference type="InterPro" id="IPR036390">
    <property type="entry name" value="WH_DNA-bd_sf"/>
</dbReference>
<keyword evidence="2" id="KW-0689">Ribosomal protein</keyword>